<dbReference type="PATRIC" id="fig|755178.3.peg.2334"/>
<keyword evidence="1" id="KW-0472">Membrane</keyword>
<feature type="transmembrane region" description="Helical" evidence="1">
    <location>
        <begin position="150"/>
        <end position="167"/>
    </location>
</feature>
<name>K9Z6B6_CYAAP</name>
<dbReference type="STRING" id="755178.Cyan10605_2196"/>
<keyword evidence="1" id="KW-1133">Transmembrane helix</keyword>
<dbReference type="KEGG" id="can:Cyan10605_2196"/>
<dbReference type="AlphaFoldDB" id="K9Z6B6"/>
<organism evidence="2 3">
    <name type="scientific">Cyanobacterium aponinum (strain PCC 10605)</name>
    <dbReference type="NCBI Taxonomy" id="755178"/>
    <lineage>
        <taxon>Bacteria</taxon>
        <taxon>Bacillati</taxon>
        <taxon>Cyanobacteriota</taxon>
        <taxon>Cyanophyceae</taxon>
        <taxon>Oscillatoriophycideae</taxon>
        <taxon>Chroococcales</taxon>
        <taxon>Geminocystaceae</taxon>
        <taxon>Cyanobacterium</taxon>
    </lineage>
</organism>
<evidence type="ECO:0000256" key="1">
    <source>
        <dbReference type="SAM" id="Phobius"/>
    </source>
</evidence>
<dbReference type="Proteomes" id="UP000010480">
    <property type="component" value="Chromosome"/>
</dbReference>
<reference evidence="3" key="1">
    <citation type="journal article" date="2013" name="Proc. Natl. Acad. Sci. U.S.A.">
        <title>Improving the coverage of the cyanobacterial phylum using diversity-driven genome sequencing.</title>
        <authorList>
            <person name="Shih P.M."/>
            <person name="Wu D."/>
            <person name="Latifi A."/>
            <person name="Axen S.D."/>
            <person name="Fewer D.P."/>
            <person name="Talla E."/>
            <person name="Calteau A."/>
            <person name="Cai F."/>
            <person name="Tandeau de Marsac N."/>
            <person name="Rippka R."/>
            <person name="Herdman M."/>
            <person name="Sivonen K."/>
            <person name="Coursin T."/>
            <person name="Laurent T."/>
            <person name="Goodwin L."/>
            <person name="Nolan M."/>
            <person name="Davenport K.W."/>
            <person name="Han C.S."/>
            <person name="Rubin E.M."/>
            <person name="Eisen J.A."/>
            <person name="Woyke T."/>
            <person name="Gugger M."/>
            <person name="Kerfeld C.A."/>
        </authorList>
    </citation>
    <scope>NUCLEOTIDE SEQUENCE [LARGE SCALE GENOMIC DNA]</scope>
    <source>
        <strain evidence="3">PCC 10605</strain>
    </source>
</reference>
<dbReference type="OrthoDB" id="510804at2"/>
<keyword evidence="3" id="KW-1185">Reference proteome</keyword>
<dbReference type="InterPro" id="IPR011990">
    <property type="entry name" value="TPR-like_helical_dom_sf"/>
</dbReference>
<keyword evidence="1" id="KW-0812">Transmembrane</keyword>
<gene>
    <name evidence="2" type="ordered locus">Cyan10605_2196</name>
</gene>
<evidence type="ECO:0000313" key="3">
    <source>
        <dbReference type="Proteomes" id="UP000010480"/>
    </source>
</evidence>
<dbReference type="eggNOG" id="COG0457">
    <property type="taxonomic scope" value="Bacteria"/>
</dbReference>
<dbReference type="PANTHER" id="PTHR36761">
    <property type="entry name" value="ORF03 PROTEIN"/>
    <property type="match status" value="1"/>
</dbReference>
<proteinExistence type="predicted"/>
<dbReference type="HOGENOM" id="CLU_107610_0_0_3"/>
<protein>
    <submittedName>
        <fullName evidence="2">Uncharacterized protein</fullName>
    </submittedName>
</protein>
<dbReference type="EMBL" id="CP003947">
    <property type="protein sequence ID" value="AFZ54282.1"/>
    <property type="molecule type" value="Genomic_DNA"/>
</dbReference>
<dbReference type="Gene3D" id="1.25.40.10">
    <property type="entry name" value="Tetratricopeptide repeat domain"/>
    <property type="match status" value="1"/>
</dbReference>
<dbReference type="RefSeq" id="WP_015220007.1">
    <property type="nucleotide sequence ID" value="NC_019776.1"/>
</dbReference>
<dbReference type="PANTHER" id="PTHR36761:SF2">
    <property type="entry name" value="ORF03 PROTEIN"/>
    <property type="match status" value="1"/>
</dbReference>
<accession>K9Z6B6</accession>
<sequence length="168" mass="19180">MKPISESEFNNLYQTGKLAFEKGCYRLSIENLEKACQLASFYTRVGGEARIWLVNAYEAGRETEKAIALCEELTAHPHLETRKQALKLLYILKAPQLKRPEEWMTKIPDLNADTNNLIKYNPPSNGKKIKPPPQIVLEDFSKINTKDNRFIWLSLIVSGLTLTGLLFL</sequence>
<evidence type="ECO:0000313" key="2">
    <source>
        <dbReference type="EMBL" id="AFZ54282.1"/>
    </source>
</evidence>